<dbReference type="Proteomes" id="UP001187192">
    <property type="component" value="Unassembled WGS sequence"/>
</dbReference>
<evidence type="ECO:0008006" key="3">
    <source>
        <dbReference type="Google" id="ProtNLM"/>
    </source>
</evidence>
<evidence type="ECO:0000313" key="2">
    <source>
        <dbReference type="Proteomes" id="UP001187192"/>
    </source>
</evidence>
<proteinExistence type="predicted"/>
<accession>A0AA87ZT43</accession>
<reference evidence="1" key="1">
    <citation type="submission" date="2023-07" db="EMBL/GenBank/DDBJ databases">
        <title>draft genome sequence of fig (Ficus carica).</title>
        <authorList>
            <person name="Takahashi T."/>
            <person name="Nishimura K."/>
        </authorList>
    </citation>
    <scope>NUCLEOTIDE SEQUENCE</scope>
</reference>
<keyword evidence="2" id="KW-1185">Reference proteome</keyword>
<protein>
    <recommendedName>
        <fullName evidence="3">RNase H type-1 domain-containing protein</fullName>
    </recommendedName>
</protein>
<evidence type="ECO:0000313" key="1">
    <source>
        <dbReference type="EMBL" id="GMN39722.1"/>
    </source>
</evidence>
<dbReference type="AlphaFoldDB" id="A0AA87ZT43"/>
<dbReference type="EMBL" id="BTGU01000010">
    <property type="protein sequence ID" value="GMN39722.1"/>
    <property type="molecule type" value="Genomic_DNA"/>
</dbReference>
<comment type="caution">
    <text evidence="1">The sequence shown here is derived from an EMBL/GenBank/DDBJ whole genome shotgun (WGS) entry which is preliminary data.</text>
</comment>
<organism evidence="1 2">
    <name type="scientific">Ficus carica</name>
    <name type="common">Common fig</name>
    <dbReference type="NCBI Taxonomy" id="3494"/>
    <lineage>
        <taxon>Eukaryota</taxon>
        <taxon>Viridiplantae</taxon>
        <taxon>Streptophyta</taxon>
        <taxon>Embryophyta</taxon>
        <taxon>Tracheophyta</taxon>
        <taxon>Spermatophyta</taxon>
        <taxon>Magnoliopsida</taxon>
        <taxon>eudicotyledons</taxon>
        <taxon>Gunneridae</taxon>
        <taxon>Pentapetalae</taxon>
        <taxon>rosids</taxon>
        <taxon>fabids</taxon>
        <taxon>Rosales</taxon>
        <taxon>Moraceae</taxon>
        <taxon>Ficeae</taxon>
        <taxon>Ficus</taxon>
    </lineage>
</organism>
<name>A0AA87ZT43_FICCA</name>
<gene>
    <name evidence="1" type="ORF">TIFTF001_008954</name>
</gene>
<sequence length="122" mass="13404">MIFGWIPHFDVCWNDSKEALLAFYGDRNKRVFEGRWDSAPGAIERIGKLLGDYLMCNGIDGVASPKQKVPKLNWREPTQGCIELNVDVAIDDALGFIGVVVRDDKGSVLGAVSQCMSGLFSP</sequence>